<dbReference type="InterPro" id="IPR011990">
    <property type="entry name" value="TPR-like_helical_dom_sf"/>
</dbReference>
<dbReference type="Gene3D" id="3.30.565.10">
    <property type="entry name" value="Histidine kinase-like ATPase, C-terminal domain"/>
    <property type="match status" value="1"/>
</dbReference>
<keyword evidence="1" id="KW-0175">Coiled coil</keyword>
<keyword evidence="3" id="KW-0732">Signal</keyword>
<feature type="domain" description="Signal transduction histidine kinase internal region" evidence="4">
    <location>
        <begin position="360"/>
        <end position="438"/>
    </location>
</feature>
<protein>
    <submittedName>
        <fullName evidence="5 6">Histidine kinase</fullName>
    </submittedName>
</protein>
<dbReference type="Proteomes" id="UP000256321">
    <property type="component" value="Unassembled WGS sequence"/>
</dbReference>
<dbReference type="Proteomes" id="UP000629596">
    <property type="component" value="Unassembled WGS sequence"/>
</dbReference>
<evidence type="ECO:0000256" key="1">
    <source>
        <dbReference type="SAM" id="Coils"/>
    </source>
</evidence>
<dbReference type="SUPFAM" id="SSF48452">
    <property type="entry name" value="TPR-like"/>
    <property type="match status" value="2"/>
</dbReference>
<dbReference type="Pfam" id="PF06580">
    <property type="entry name" value="His_kinase"/>
    <property type="match status" value="1"/>
</dbReference>
<evidence type="ECO:0000256" key="3">
    <source>
        <dbReference type="SAM" id="SignalP"/>
    </source>
</evidence>
<dbReference type="InterPro" id="IPR010559">
    <property type="entry name" value="Sig_transdc_His_kin_internal"/>
</dbReference>
<evidence type="ECO:0000313" key="7">
    <source>
        <dbReference type="Proteomes" id="UP000256321"/>
    </source>
</evidence>
<keyword evidence="8" id="KW-1185">Reference proteome</keyword>
<dbReference type="InterPro" id="IPR036890">
    <property type="entry name" value="HATPase_C_sf"/>
</dbReference>
<dbReference type="PANTHER" id="PTHR34220">
    <property type="entry name" value="SENSOR HISTIDINE KINASE YPDA"/>
    <property type="match status" value="1"/>
</dbReference>
<keyword evidence="6" id="KW-0808">Transferase</keyword>
<dbReference type="Gene3D" id="1.25.40.10">
    <property type="entry name" value="Tetratricopeptide repeat domain"/>
    <property type="match status" value="2"/>
</dbReference>
<dbReference type="EMBL" id="QREV01000001">
    <property type="protein sequence ID" value="RDU51061.1"/>
    <property type="molecule type" value="Genomic_DNA"/>
</dbReference>
<gene>
    <name evidence="6" type="ORF">DWU89_00030</name>
    <name evidence="5" type="ORF">H8784_00030</name>
</gene>
<accession>A0A3D8HJE8</accession>
<sequence length="566" mass="65479">MTEKAMKYLSLLIFMLLPATIAWSQEDTIPTIKYSGNTRSAAMKLSTSLEKDSSDRKIAFDYLILAKELMKQGEYVKAELYLNNASKLYQKLNDKEQLAYVNRELAKVKEAQNKLRDAISNYSEAVKLSQNKQVQELNINDVKRLKNKSNPVVQATYIQRNIDILNADEDKEERAVAYQQMAEVNMKMNNQQAAISNLESALEDVKDKPVETIKVKREIATAYAADKKMEAAAASLLQSYELALKEGHTIEAKKSLEQLAAQYQKMNKPQKALDLYKDFMSQLEPMVKADSTLIDSRFFEVHEKRIAQLEKERVLKDELIRKQNKFNSFLLGSIVLILICMAFILRAWYSIRRKNKKIALQSLRREMNPHFIFNSLNSVNQFIARNDELAANKYLSSYSRLMRNTLENSNKDFTPLATELEQLKEYLELEHMRFQDKFTYQIQIDESFDMEAILIPNMLIQPQLENAIWHGLRYKENSGLLTLTIRKKASSLSVVIEDNGIGLTKSRELKTKHQREHHSRGLTNTYERIHLLNSLYNCHITIDITEKTGNESGVIVTFHFPIQHKK</sequence>
<keyword evidence="2" id="KW-1133">Transmembrane helix</keyword>
<evidence type="ECO:0000259" key="4">
    <source>
        <dbReference type="Pfam" id="PF06580"/>
    </source>
</evidence>
<dbReference type="RefSeq" id="WP_115497654.1">
    <property type="nucleotide sequence ID" value="NZ_JACRTI010000001.1"/>
</dbReference>
<dbReference type="EMBL" id="JACRTI010000001">
    <property type="protein sequence ID" value="MBC8600104.1"/>
    <property type="molecule type" value="Genomic_DNA"/>
</dbReference>
<dbReference type="GO" id="GO:0000155">
    <property type="term" value="F:phosphorelay sensor kinase activity"/>
    <property type="evidence" value="ECO:0007669"/>
    <property type="project" value="InterPro"/>
</dbReference>
<evidence type="ECO:0000313" key="5">
    <source>
        <dbReference type="EMBL" id="MBC8600104.1"/>
    </source>
</evidence>
<keyword evidence="6" id="KW-0418">Kinase</keyword>
<dbReference type="SMART" id="SM00028">
    <property type="entry name" value="TPR"/>
    <property type="match status" value="3"/>
</dbReference>
<evidence type="ECO:0000313" key="8">
    <source>
        <dbReference type="Proteomes" id="UP000629596"/>
    </source>
</evidence>
<dbReference type="SUPFAM" id="SSF55874">
    <property type="entry name" value="ATPase domain of HSP90 chaperone/DNA topoisomerase II/histidine kinase"/>
    <property type="match status" value="1"/>
</dbReference>
<reference evidence="5 8" key="2">
    <citation type="submission" date="2020-08" db="EMBL/GenBank/DDBJ databases">
        <title>Genome public.</title>
        <authorList>
            <person name="Liu C."/>
            <person name="Sun Q."/>
        </authorList>
    </citation>
    <scope>NUCLEOTIDE SEQUENCE [LARGE SCALE GENOMIC DNA]</scope>
    <source>
        <strain evidence="5 8">426_9</strain>
    </source>
</reference>
<feature type="coiled-coil region" evidence="1">
    <location>
        <begin position="181"/>
        <end position="208"/>
    </location>
</feature>
<evidence type="ECO:0000256" key="2">
    <source>
        <dbReference type="SAM" id="Phobius"/>
    </source>
</evidence>
<evidence type="ECO:0000313" key="6">
    <source>
        <dbReference type="EMBL" id="RDU51061.1"/>
    </source>
</evidence>
<dbReference type="PANTHER" id="PTHR34220:SF7">
    <property type="entry name" value="SENSOR HISTIDINE KINASE YPDA"/>
    <property type="match status" value="1"/>
</dbReference>
<dbReference type="AlphaFoldDB" id="A0A3D8HJE8"/>
<feature type="signal peptide" evidence="3">
    <location>
        <begin position="1"/>
        <end position="24"/>
    </location>
</feature>
<reference evidence="6 7" key="1">
    <citation type="submission" date="2018-07" db="EMBL/GenBank/DDBJ databases">
        <title>Parabacteroides acidifaciens nov. sp., isolated from human feces.</title>
        <authorList>
            <person name="Wang Y.J."/>
        </authorList>
    </citation>
    <scope>NUCLEOTIDE SEQUENCE [LARGE SCALE GENOMIC DNA]</scope>
    <source>
        <strain evidence="6 7">426-9</strain>
    </source>
</reference>
<feature type="coiled-coil region" evidence="1">
    <location>
        <begin position="101"/>
        <end position="128"/>
    </location>
</feature>
<dbReference type="InterPro" id="IPR050640">
    <property type="entry name" value="Bact_2-comp_sensor_kinase"/>
</dbReference>
<dbReference type="InterPro" id="IPR019734">
    <property type="entry name" value="TPR_rpt"/>
</dbReference>
<feature type="transmembrane region" description="Helical" evidence="2">
    <location>
        <begin position="329"/>
        <end position="349"/>
    </location>
</feature>
<feature type="chain" id="PRO_5017803847" evidence="3">
    <location>
        <begin position="25"/>
        <end position="566"/>
    </location>
</feature>
<name>A0A3D8HJE8_9BACT</name>
<organism evidence="6 7">
    <name type="scientific">Parabacteroides acidifaciens</name>
    <dbReference type="NCBI Taxonomy" id="2290935"/>
    <lineage>
        <taxon>Bacteria</taxon>
        <taxon>Pseudomonadati</taxon>
        <taxon>Bacteroidota</taxon>
        <taxon>Bacteroidia</taxon>
        <taxon>Bacteroidales</taxon>
        <taxon>Tannerellaceae</taxon>
        <taxon>Parabacteroides</taxon>
    </lineage>
</organism>
<proteinExistence type="predicted"/>
<dbReference type="GO" id="GO:0016020">
    <property type="term" value="C:membrane"/>
    <property type="evidence" value="ECO:0007669"/>
    <property type="project" value="InterPro"/>
</dbReference>
<keyword evidence="2" id="KW-0472">Membrane</keyword>
<keyword evidence="2" id="KW-0812">Transmembrane</keyword>
<comment type="caution">
    <text evidence="6">The sequence shown here is derived from an EMBL/GenBank/DDBJ whole genome shotgun (WGS) entry which is preliminary data.</text>
</comment>